<feature type="compositionally biased region" description="Basic residues" evidence="1">
    <location>
        <begin position="172"/>
        <end position="182"/>
    </location>
</feature>
<dbReference type="OrthoDB" id="62853at2759"/>
<evidence type="ECO:0000313" key="3">
    <source>
        <dbReference type="Proteomes" id="UP000219338"/>
    </source>
</evidence>
<sequence length="312" mass="35178">MLRHFRYSFLLRSDPSSPSFFSLDTTSDYEQEGCKTTQDVWLAMIIAIPCWEKARLVITTDIQAKKQTSTLCEFSPPAISPKVISKLQQHEIEAYINELFKKLGDLLTGYKVALNSFEWEKPKAEKAEASASEDVIDEVENEEKPKKQKRDSEGSTSVRKRKTSTASDAKKKVPPKGKKGGKKKENAESEDDGKADEGVGTSKKGMSPPPAKKGRRDKEEHDEGDVANDPEVLKVHEWRHRLQKTFLSNKGDPKERWISYSVKSRLTSLSPHITSRKALSTIFYLHRGSSLRATVNSVFVSALFRFFCMTGS</sequence>
<organism evidence="2 3">
    <name type="scientific">Armillaria ostoyae</name>
    <name type="common">Armillaria root rot fungus</name>
    <dbReference type="NCBI Taxonomy" id="47428"/>
    <lineage>
        <taxon>Eukaryota</taxon>
        <taxon>Fungi</taxon>
        <taxon>Dikarya</taxon>
        <taxon>Basidiomycota</taxon>
        <taxon>Agaricomycotina</taxon>
        <taxon>Agaricomycetes</taxon>
        <taxon>Agaricomycetidae</taxon>
        <taxon>Agaricales</taxon>
        <taxon>Marasmiineae</taxon>
        <taxon>Physalacriaceae</taxon>
        <taxon>Armillaria</taxon>
    </lineage>
</organism>
<dbReference type="STRING" id="47428.A0A284RDJ4"/>
<keyword evidence="3" id="KW-1185">Reference proteome</keyword>
<evidence type="ECO:0000256" key="1">
    <source>
        <dbReference type="SAM" id="MobiDB-lite"/>
    </source>
</evidence>
<feature type="region of interest" description="Disordered" evidence="1">
    <location>
        <begin position="122"/>
        <end position="229"/>
    </location>
</feature>
<proteinExistence type="predicted"/>
<gene>
    <name evidence="2" type="ORF">ARMOST_10130</name>
</gene>
<dbReference type="EMBL" id="FUEG01000007">
    <property type="protein sequence ID" value="SJL06788.1"/>
    <property type="molecule type" value="Genomic_DNA"/>
</dbReference>
<name>A0A284RDJ4_ARMOS</name>
<accession>A0A284RDJ4</accession>
<evidence type="ECO:0000313" key="2">
    <source>
        <dbReference type="EMBL" id="SJL06788.1"/>
    </source>
</evidence>
<dbReference type="AlphaFoldDB" id="A0A284RDJ4"/>
<dbReference type="Proteomes" id="UP000219338">
    <property type="component" value="Unassembled WGS sequence"/>
</dbReference>
<reference evidence="3" key="1">
    <citation type="journal article" date="2017" name="Nat. Ecol. Evol.">
        <title>Genome expansion and lineage-specific genetic innovations in the forest pathogenic fungi Armillaria.</title>
        <authorList>
            <person name="Sipos G."/>
            <person name="Prasanna A.N."/>
            <person name="Walter M.C."/>
            <person name="O'Connor E."/>
            <person name="Balint B."/>
            <person name="Krizsan K."/>
            <person name="Kiss B."/>
            <person name="Hess J."/>
            <person name="Varga T."/>
            <person name="Slot J."/>
            <person name="Riley R."/>
            <person name="Boka B."/>
            <person name="Rigling D."/>
            <person name="Barry K."/>
            <person name="Lee J."/>
            <person name="Mihaltcheva S."/>
            <person name="LaButti K."/>
            <person name="Lipzen A."/>
            <person name="Waldron R."/>
            <person name="Moloney N.M."/>
            <person name="Sperisen C."/>
            <person name="Kredics L."/>
            <person name="Vagvoelgyi C."/>
            <person name="Patrignani A."/>
            <person name="Fitzpatrick D."/>
            <person name="Nagy I."/>
            <person name="Doyle S."/>
            <person name="Anderson J.B."/>
            <person name="Grigoriev I.V."/>
            <person name="Gueldener U."/>
            <person name="Muensterkoetter M."/>
            <person name="Nagy L.G."/>
        </authorList>
    </citation>
    <scope>NUCLEOTIDE SEQUENCE [LARGE SCALE GENOMIC DNA]</scope>
    <source>
        <strain evidence="3">C18/9</strain>
    </source>
</reference>
<feature type="compositionally biased region" description="Basic and acidic residues" evidence="1">
    <location>
        <begin position="142"/>
        <end position="153"/>
    </location>
</feature>
<protein>
    <submittedName>
        <fullName evidence="2">Uncharacterized protein</fullName>
    </submittedName>
</protein>